<accession>A0A3M6U603</accession>
<keyword evidence="4" id="KW-1185">Reference proteome</keyword>
<organism evidence="3 4">
    <name type="scientific">Pocillopora damicornis</name>
    <name type="common">Cauliflower coral</name>
    <name type="synonym">Millepora damicornis</name>
    <dbReference type="NCBI Taxonomy" id="46731"/>
    <lineage>
        <taxon>Eukaryota</taxon>
        <taxon>Metazoa</taxon>
        <taxon>Cnidaria</taxon>
        <taxon>Anthozoa</taxon>
        <taxon>Hexacorallia</taxon>
        <taxon>Scleractinia</taxon>
        <taxon>Astrocoeniina</taxon>
        <taxon>Pocilloporidae</taxon>
        <taxon>Pocillopora</taxon>
    </lineage>
</organism>
<feature type="compositionally biased region" description="Acidic residues" evidence="2">
    <location>
        <begin position="1520"/>
        <end position="1530"/>
    </location>
</feature>
<feature type="region of interest" description="Disordered" evidence="2">
    <location>
        <begin position="252"/>
        <end position="281"/>
    </location>
</feature>
<feature type="coiled-coil region" evidence="1">
    <location>
        <begin position="1400"/>
        <end position="1459"/>
    </location>
</feature>
<feature type="coiled-coil region" evidence="1">
    <location>
        <begin position="431"/>
        <end position="673"/>
    </location>
</feature>
<gene>
    <name evidence="3" type="ORF">pdam_00008296</name>
</gene>
<feature type="coiled-coil region" evidence="1">
    <location>
        <begin position="1199"/>
        <end position="1339"/>
    </location>
</feature>
<proteinExistence type="predicted"/>
<evidence type="ECO:0000313" key="4">
    <source>
        <dbReference type="Proteomes" id="UP000275408"/>
    </source>
</evidence>
<evidence type="ECO:0000256" key="1">
    <source>
        <dbReference type="SAM" id="Coils"/>
    </source>
</evidence>
<dbReference type="OrthoDB" id="5974522at2759"/>
<feature type="coiled-coil region" evidence="1">
    <location>
        <begin position="735"/>
        <end position="776"/>
    </location>
</feature>
<feature type="coiled-coil region" evidence="1">
    <location>
        <begin position="161"/>
        <end position="198"/>
    </location>
</feature>
<feature type="compositionally biased region" description="Basic and acidic residues" evidence="2">
    <location>
        <begin position="888"/>
        <end position="906"/>
    </location>
</feature>
<feature type="compositionally biased region" description="Low complexity" evidence="2">
    <location>
        <begin position="255"/>
        <end position="276"/>
    </location>
</feature>
<evidence type="ECO:0000313" key="3">
    <source>
        <dbReference type="EMBL" id="RMX48964.1"/>
    </source>
</evidence>
<feature type="compositionally biased region" description="Basic and acidic residues" evidence="2">
    <location>
        <begin position="1473"/>
        <end position="1483"/>
    </location>
</feature>
<sequence>MDDVKQSCEYEEENETEDLDTAISLGADFNNYDCFLQPFNSPEDDQRDEFEIKREDELTGDGPCYQRFPDEESKKTGNGDGVTSMPKLEMDFKRSNYHRNLGKLQRLVEDKFQELQEITSAKEELECGVQTALQKLWVKEAELHNQKLTSLERERCLVDDLRQESAHSEELEILVQSLKNQKEELQEQLVNLKQQLCTVKGETGKRERELDHKSLELKNTQESWKKMSASHISQITDILSICNEPEQRATALNVSPSSTVGESSGLSSSEQSNDSGESLEDDVSAEMTMIDLQRQNHDLRMALKSLAEHIADMWRKVNPVCDSENKFDEDEESIVLLNNIAQSFYQQKAKTVDLEEQNARLLTHLQGVEEAHCLTLGKIQRLWVKFCIQEENEENQTTWTQGIPSSAEATDIRLNKIEDVLSSNKCTIRANEELSRVTASLEKKIVDLRALVEKISEDNGEISKELEKKNAKIEETKFSFSKAIEDKDIELEILREQLQENERKKEQLKAESESCESSNKCTDEVLEKLLRSKERAFEDYQRKCEREQAALRDEVKDLQESLQRARQDKSDLQEYCDLLKEDTEKSEILINSLEEGEKSLKELLEQGKKNEEKLHLTARELYDEVKTSKQEVQSHESAIGVLQEKIKSLELKLETAMKERQIDKKNLKNAKETEQYLQSSLQQAVKEVIQMKTTCNDEENSEEARQRTVVRTADEHRALLDDRFKELERLVEYTLERNARDLQEYAERIEGLCEENSNLKGEVDSYKERLSTLMKDNCRLKTLSRALKDDLIEEIRDKKELEISMITSQEKSEFILKEDRGFDEQSTISQLPIIDEDSASCLISRSASPSSSDFQSVVKRWKGKGLGKRRIVPKAISKHFSSYSLKGKKNEDKEDDGERAGKEYHTPGETSAMAESETKLRSLLMAVQRDKDELQQEVASLSDDLRRKKSKLKTYRSITEKLREETTRNVRESVEMKKALEAIHNKTRSAYIMINKDIQSLLEISKTKDKEVRKFEWSSEKAEKENADLMLTVATLRERLQDETTLKEVATEEATQLRESLRKVIESEEKGLFNPEPLLLINNLNTDLVLPQMTKHEVRAILKEVLADLEHCSSEEVIRLKQRSLEVMEELSGVKKDNEYLKGLLDNGVQDELQRAGERITFLNDQLKIFQERQNTLREAAITDKIKANEDAEKFFDRYAALKITLKGKEEAIEQYQETEDVLMSENGRLQEEIESLQLRFGVDGLSPTTKKAEFKRELETWKRKCQRMQEHSERESQHLQEENSWLHRQLNEESSLCEELRRSKSALEESLKGAENKIKELHRKLEERQEGLACLEERRVVLETKISCLQKVNGDLQTELSKERYEAEQNIMKIRSEFAATAKDLKRHQQEGNNLVTKVFLLENAKEKLEQELQEKQRKMMVNLDSYTEERSRLTERVRDLRISLEEEVRRRLDLEEKMQQIVKISVMEGQKDRLKTKKEQEGNIAGAPTRENNSNPHKSSREAKVPVLPLTLINEASDTTEDDTENHI</sequence>
<feature type="coiled-coil region" evidence="1">
    <location>
        <begin position="1019"/>
        <end position="1053"/>
    </location>
</feature>
<comment type="caution">
    <text evidence="3">The sequence shown here is derived from an EMBL/GenBank/DDBJ whole genome shotgun (WGS) entry which is preliminary data.</text>
</comment>
<feature type="region of interest" description="Disordered" evidence="2">
    <location>
        <begin position="1473"/>
        <end position="1530"/>
    </location>
</feature>
<feature type="compositionally biased region" description="Basic and acidic residues" evidence="2">
    <location>
        <begin position="68"/>
        <end position="77"/>
    </location>
</feature>
<keyword evidence="1" id="KW-0175">Coiled coil</keyword>
<name>A0A3M6U603_POCDA</name>
<feature type="region of interest" description="Disordered" evidence="2">
    <location>
        <begin position="886"/>
        <end position="916"/>
    </location>
</feature>
<feature type="coiled-coil region" evidence="1">
    <location>
        <begin position="917"/>
        <end position="965"/>
    </location>
</feature>
<dbReference type="STRING" id="46731.A0A3M6U603"/>
<reference evidence="3 4" key="1">
    <citation type="journal article" date="2018" name="Sci. Rep.">
        <title>Comparative analysis of the Pocillopora damicornis genome highlights role of immune system in coral evolution.</title>
        <authorList>
            <person name="Cunning R."/>
            <person name="Bay R.A."/>
            <person name="Gillette P."/>
            <person name="Baker A.C."/>
            <person name="Traylor-Knowles N."/>
        </authorList>
    </citation>
    <scope>NUCLEOTIDE SEQUENCE [LARGE SCALE GENOMIC DNA]</scope>
    <source>
        <strain evidence="3">RSMAS</strain>
        <tissue evidence="3">Whole animal</tissue>
    </source>
</reference>
<dbReference type="Proteomes" id="UP000275408">
    <property type="component" value="Unassembled WGS sequence"/>
</dbReference>
<protein>
    <submittedName>
        <fullName evidence="3">Uncharacterized protein</fullName>
    </submittedName>
</protein>
<evidence type="ECO:0000256" key="2">
    <source>
        <dbReference type="SAM" id="MobiDB-lite"/>
    </source>
</evidence>
<feature type="region of interest" description="Disordered" evidence="2">
    <location>
        <begin position="54"/>
        <end position="86"/>
    </location>
</feature>
<dbReference type="EMBL" id="RCHS01002221">
    <property type="protein sequence ID" value="RMX48964.1"/>
    <property type="molecule type" value="Genomic_DNA"/>
</dbReference>